<dbReference type="Proteomes" id="UP000305939">
    <property type="component" value="Unassembled WGS sequence"/>
</dbReference>
<dbReference type="SMART" id="SM00855">
    <property type="entry name" value="PGAM"/>
    <property type="match status" value="1"/>
</dbReference>
<evidence type="ECO:0000313" key="3">
    <source>
        <dbReference type="Proteomes" id="UP000305939"/>
    </source>
</evidence>
<organism evidence="2 3">
    <name type="scientific">Robertkochia marina</name>
    <dbReference type="NCBI Taxonomy" id="1227945"/>
    <lineage>
        <taxon>Bacteria</taxon>
        <taxon>Pseudomonadati</taxon>
        <taxon>Bacteroidota</taxon>
        <taxon>Flavobacteriia</taxon>
        <taxon>Flavobacteriales</taxon>
        <taxon>Flavobacteriaceae</taxon>
        <taxon>Robertkochia</taxon>
    </lineage>
</organism>
<dbReference type="EMBL" id="SSMC01000003">
    <property type="protein sequence ID" value="THD66665.1"/>
    <property type="molecule type" value="Genomic_DNA"/>
</dbReference>
<dbReference type="AlphaFoldDB" id="A0A4S3LZD4"/>
<dbReference type="Gene3D" id="3.40.50.1240">
    <property type="entry name" value="Phosphoglycerate mutase-like"/>
    <property type="match status" value="1"/>
</dbReference>
<protein>
    <submittedName>
        <fullName evidence="2">Histidine phosphatase family protein</fullName>
    </submittedName>
</protein>
<dbReference type="SUPFAM" id="SSF53254">
    <property type="entry name" value="Phosphoglycerate mutase-like"/>
    <property type="match status" value="1"/>
</dbReference>
<evidence type="ECO:0000256" key="1">
    <source>
        <dbReference type="PIRSR" id="PIRSR613078-2"/>
    </source>
</evidence>
<evidence type="ECO:0000313" key="2">
    <source>
        <dbReference type="EMBL" id="THD66665.1"/>
    </source>
</evidence>
<proteinExistence type="predicted"/>
<dbReference type="CDD" id="cd07067">
    <property type="entry name" value="HP_PGM_like"/>
    <property type="match status" value="1"/>
</dbReference>
<dbReference type="InterPro" id="IPR029033">
    <property type="entry name" value="His_PPase_superfam"/>
</dbReference>
<keyword evidence="3" id="KW-1185">Reference proteome</keyword>
<name>A0A4S3LZD4_9FLAO</name>
<dbReference type="OrthoDB" id="9810154at2"/>
<sequence>MQGKKITLMRHGKSSWENDVKDQDRPLQERGINDAIRVANFVNGRIQMPDAVYSSPANRALHTCTIMMRVWGIPEERLQVNGRLYDFSGESVKSFIHDLDDDLDHVMIFGHNHAFTSISNIFGNEMIDNLPTAGLVHIHFEQEHWAAITKGITKLKIFPKQIR</sequence>
<dbReference type="InterPro" id="IPR013078">
    <property type="entry name" value="His_Pase_superF_clade-1"/>
</dbReference>
<gene>
    <name evidence="2" type="ORF">E7Z59_12835</name>
</gene>
<dbReference type="Pfam" id="PF00300">
    <property type="entry name" value="His_Phos_1"/>
    <property type="match status" value="1"/>
</dbReference>
<comment type="caution">
    <text evidence="2">The sequence shown here is derived from an EMBL/GenBank/DDBJ whole genome shotgun (WGS) entry which is preliminary data.</text>
</comment>
<reference evidence="2 3" key="1">
    <citation type="submission" date="2019-04" db="EMBL/GenBank/DDBJ databases">
        <title>Draft genome sequence of Robertkochia marina CC-AMO-30D.</title>
        <authorList>
            <person name="Hameed A."/>
            <person name="Lin S.-Y."/>
            <person name="Shahina M."/>
            <person name="Lai W.-A."/>
            <person name="Young C.-C."/>
        </authorList>
    </citation>
    <scope>NUCLEOTIDE SEQUENCE [LARGE SCALE GENOMIC DNA]</scope>
    <source>
        <strain evidence="2 3">CC-AMO-30D</strain>
    </source>
</reference>
<feature type="binding site" evidence="1">
    <location>
        <position position="59"/>
    </location>
    <ligand>
        <name>substrate</name>
    </ligand>
</feature>
<accession>A0A4S3LZD4</accession>
<dbReference type="PANTHER" id="PTHR47623:SF1">
    <property type="entry name" value="OS09G0287300 PROTEIN"/>
    <property type="match status" value="1"/>
</dbReference>
<dbReference type="PANTHER" id="PTHR47623">
    <property type="entry name" value="OS09G0287300 PROTEIN"/>
    <property type="match status" value="1"/>
</dbReference>